<protein>
    <submittedName>
        <fullName evidence="1">Uncharacterized protein</fullName>
    </submittedName>
</protein>
<comment type="caution">
    <text evidence="1">The sequence shown here is derived from an EMBL/GenBank/DDBJ whole genome shotgun (WGS) entry which is preliminary data.</text>
</comment>
<keyword evidence="2" id="KW-1185">Reference proteome</keyword>
<dbReference type="PATRIC" id="fig|33935.3.peg.1413"/>
<dbReference type="Proteomes" id="UP000037977">
    <property type="component" value="Unassembled WGS sequence"/>
</dbReference>
<accession>A0A0N0CWX2</accession>
<reference evidence="1 2" key="1">
    <citation type="submission" date="2015-07" db="EMBL/GenBank/DDBJ databases">
        <title>Genome sequencing project for genomic taxonomy and phylogenomics of Bacillus-like bacteria.</title>
        <authorList>
            <person name="Liu B."/>
            <person name="Wang J."/>
            <person name="Zhu Y."/>
            <person name="Liu G."/>
            <person name="Chen Q."/>
            <person name="Chen Z."/>
            <person name="Che J."/>
            <person name="Ge C."/>
            <person name="Shi H."/>
            <person name="Pan Z."/>
            <person name="Liu X."/>
        </authorList>
    </citation>
    <scope>NUCLEOTIDE SEQUENCE [LARGE SCALE GENOMIC DNA]</scope>
    <source>
        <strain evidence="1 2">DSM 54</strain>
    </source>
</reference>
<organism evidence="1 2">
    <name type="scientific">Lysinibacillus macroides</name>
    <dbReference type="NCBI Taxonomy" id="33935"/>
    <lineage>
        <taxon>Bacteria</taxon>
        <taxon>Bacillati</taxon>
        <taxon>Bacillota</taxon>
        <taxon>Bacilli</taxon>
        <taxon>Bacillales</taxon>
        <taxon>Bacillaceae</taxon>
        <taxon>Lysinibacillus</taxon>
    </lineage>
</organism>
<dbReference type="AlphaFoldDB" id="A0A0N0CWX2"/>
<proteinExistence type="predicted"/>
<name>A0A0N0CWX2_9BACI</name>
<evidence type="ECO:0000313" key="1">
    <source>
        <dbReference type="EMBL" id="KOY83487.1"/>
    </source>
</evidence>
<gene>
    <name evidence="1" type="ORF">ADM90_09560</name>
</gene>
<evidence type="ECO:0000313" key="2">
    <source>
        <dbReference type="Proteomes" id="UP000037977"/>
    </source>
</evidence>
<dbReference type="EMBL" id="LGCI01000005">
    <property type="protein sequence ID" value="KOY83487.1"/>
    <property type="molecule type" value="Genomic_DNA"/>
</dbReference>
<sequence length="72" mass="8030">MLVAMSLLFTQAITDFSIDAIDVPIGKGMLIIAHRHATLGETRHFYRKMSVSDGIKKVNPLSPVKEMLFLTI</sequence>